<dbReference type="PANTHER" id="PTHR41247">
    <property type="entry name" value="HTH-TYPE TRANSCRIPTIONAL REPRESSOR YCNK"/>
    <property type="match status" value="1"/>
</dbReference>
<dbReference type="EMBL" id="CP011308">
    <property type="protein sequence ID" value="AKF25885.1"/>
    <property type="molecule type" value="Genomic_DNA"/>
</dbReference>
<organism evidence="1 2">
    <name type="scientific">Sulfurovum lithotrophicum</name>
    <dbReference type="NCBI Taxonomy" id="206403"/>
    <lineage>
        <taxon>Bacteria</taxon>
        <taxon>Pseudomonadati</taxon>
        <taxon>Campylobacterota</taxon>
        <taxon>Epsilonproteobacteria</taxon>
        <taxon>Campylobacterales</taxon>
        <taxon>Sulfurovaceae</taxon>
        <taxon>Sulfurovum</taxon>
    </lineage>
</organism>
<dbReference type="PANTHER" id="PTHR41247:SF1">
    <property type="entry name" value="HTH-TYPE TRANSCRIPTIONAL REPRESSOR YCNK"/>
    <property type="match status" value="1"/>
</dbReference>
<proteinExistence type="predicted"/>
<reference evidence="1 2" key="1">
    <citation type="submission" date="2015-04" db="EMBL/GenBank/DDBJ databases">
        <title>Complete genome sequence of Sulfurovum lithotrophicum ATCC BAA-797T.</title>
        <authorList>
            <person name="Ahn J."/>
            <person name="Park G."/>
            <person name="Jeon W."/>
            <person name="Jang Y."/>
            <person name="Jang M."/>
            <person name="Lee H."/>
            <person name="Lee H."/>
        </authorList>
    </citation>
    <scope>NUCLEOTIDE SEQUENCE [LARGE SCALE GENOMIC DNA]</scope>
    <source>
        <strain evidence="2">ATCC BAA-797 / 42BKT</strain>
    </source>
</reference>
<dbReference type="AlphaFoldDB" id="A0A7U4M2X2"/>
<gene>
    <name evidence="1" type="ORF">YH65_00790</name>
</gene>
<reference evidence="2" key="2">
    <citation type="journal article" date="2017" name="Stand. Genomic Sci.">
        <title>Complete genome sequence of the sulfur-oxidizing chemolithoautotrophic Sulfurovum lithotrophicum 42BKTT.</title>
        <authorList>
            <person name="Jeon W."/>
            <person name="Priscilla L."/>
            <person name="Park G."/>
            <person name="Lee H."/>
            <person name="Lee N."/>
            <person name="Lee D."/>
            <person name="Kwon H."/>
            <person name="Ahn I."/>
            <person name="Lee C."/>
            <person name="Lee H."/>
            <person name="Ahn J."/>
        </authorList>
    </citation>
    <scope>NUCLEOTIDE SEQUENCE [LARGE SCALE GENOMIC DNA]</scope>
    <source>
        <strain evidence="2">ATCC BAA-797 / 42BKT</strain>
    </source>
</reference>
<protein>
    <recommendedName>
        <fullName evidence="3">NosL family protein</fullName>
    </recommendedName>
</protein>
<keyword evidence="2" id="KW-1185">Reference proteome</keyword>
<dbReference type="InterPro" id="IPR008719">
    <property type="entry name" value="N2O_reductase_NosL"/>
</dbReference>
<name>A0A7U4M2X2_9BACT</name>
<evidence type="ECO:0008006" key="3">
    <source>
        <dbReference type="Google" id="ProtNLM"/>
    </source>
</evidence>
<evidence type="ECO:0000313" key="2">
    <source>
        <dbReference type="Proteomes" id="UP000034444"/>
    </source>
</evidence>
<dbReference type="Gene3D" id="3.30.70.2050">
    <property type="match status" value="1"/>
</dbReference>
<dbReference type="SUPFAM" id="SSF160387">
    <property type="entry name" value="NosL/MerB-like"/>
    <property type="match status" value="1"/>
</dbReference>
<dbReference type="Pfam" id="PF05573">
    <property type="entry name" value="NosL"/>
    <property type="match status" value="1"/>
</dbReference>
<sequence length="226" mass="25624">MNVLKIIFIALWSIVFLFADQSSAIKAMKLAQKGERIAKVMCDQSKLPQATGTVETIKKEIKASLACRHLSSSKLEAVAYYLQQGSVKEKSRHLTVPADAKCPVCGMFVSKYPKWAAMMKHDGKVYYFDGVKDMMKYYIFDGDFPYDRTHISEMIVSDYYTIEEIPAKKAFYVLDADVFGPMGHELIAFKDKKSAQTFMAEHHGKAIVRFDEITDKMVMALDGIEQ</sequence>
<dbReference type="Proteomes" id="UP000034444">
    <property type="component" value="Chromosome"/>
</dbReference>
<dbReference type="KEGG" id="slh:YH65_00790"/>
<evidence type="ECO:0000313" key="1">
    <source>
        <dbReference type="EMBL" id="AKF25885.1"/>
    </source>
</evidence>
<accession>A0A7U4M2X2</accession>